<gene>
    <name evidence="1" type="ORF">TorRG33x02_338710</name>
</gene>
<accession>A0A2P5AXF0</accession>
<evidence type="ECO:0000313" key="1">
    <source>
        <dbReference type="EMBL" id="PON41207.1"/>
    </source>
</evidence>
<dbReference type="EMBL" id="JXTC01000666">
    <property type="protein sequence ID" value="PON41207.1"/>
    <property type="molecule type" value="Genomic_DNA"/>
</dbReference>
<protein>
    <submittedName>
        <fullName evidence="1">Uncharacterized protein</fullName>
    </submittedName>
</protein>
<sequence length="145" mass="16787">MRQESNKSDEGSNVEKSLETAVVIFKQRSQISWKAIKQSLERITGISMKVILFAADRLVSWLVNNEEKRYILKEKILYNGRVLLGSIDSWDKVLHWEYIKIEARLSWIGIEGLPLNLQNMDTFQKIGEAYEGLLEVTEDTLQKSL</sequence>
<proteinExistence type="predicted"/>
<organism evidence="1 2">
    <name type="scientific">Trema orientale</name>
    <name type="common">Charcoal tree</name>
    <name type="synonym">Celtis orientalis</name>
    <dbReference type="NCBI Taxonomy" id="63057"/>
    <lineage>
        <taxon>Eukaryota</taxon>
        <taxon>Viridiplantae</taxon>
        <taxon>Streptophyta</taxon>
        <taxon>Embryophyta</taxon>
        <taxon>Tracheophyta</taxon>
        <taxon>Spermatophyta</taxon>
        <taxon>Magnoliopsida</taxon>
        <taxon>eudicotyledons</taxon>
        <taxon>Gunneridae</taxon>
        <taxon>Pentapetalae</taxon>
        <taxon>rosids</taxon>
        <taxon>fabids</taxon>
        <taxon>Rosales</taxon>
        <taxon>Cannabaceae</taxon>
        <taxon>Trema</taxon>
    </lineage>
</organism>
<name>A0A2P5AXF0_TREOI</name>
<evidence type="ECO:0000313" key="2">
    <source>
        <dbReference type="Proteomes" id="UP000237000"/>
    </source>
</evidence>
<dbReference type="Proteomes" id="UP000237000">
    <property type="component" value="Unassembled WGS sequence"/>
</dbReference>
<comment type="caution">
    <text evidence="1">The sequence shown here is derived from an EMBL/GenBank/DDBJ whole genome shotgun (WGS) entry which is preliminary data.</text>
</comment>
<keyword evidence="2" id="KW-1185">Reference proteome</keyword>
<reference evidence="2" key="1">
    <citation type="submission" date="2016-06" db="EMBL/GenBank/DDBJ databases">
        <title>Parallel loss of symbiosis genes in relatives of nitrogen-fixing non-legume Parasponia.</title>
        <authorList>
            <person name="Van Velzen R."/>
            <person name="Holmer R."/>
            <person name="Bu F."/>
            <person name="Rutten L."/>
            <person name="Van Zeijl A."/>
            <person name="Liu W."/>
            <person name="Santuari L."/>
            <person name="Cao Q."/>
            <person name="Sharma T."/>
            <person name="Shen D."/>
            <person name="Roswanjaya Y."/>
            <person name="Wardhani T."/>
            <person name="Kalhor M.S."/>
            <person name="Jansen J."/>
            <person name="Van den Hoogen J."/>
            <person name="Gungor B."/>
            <person name="Hartog M."/>
            <person name="Hontelez J."/>
            <person name="Verver J."/>
            <person name="Yang W.-C."/>
            <person name="Schijlen E."/>
            <person name="Repin R."/>
            <person name="Schilthuizen M."/>
            <person name="Schranz E."/>
            <person name="Heidstra R."/>
            <person name="Miyata K."/>
            <person name="Fedorova E."/>
            <person name="Kohlen W."/>
            <person name="Bisseling T."/>
            <person name="Smit S."/>
            <person name="Geurts R."/>
        </authorList>
    </citation>
    <scope>NUCLEOTIDE SEQUENCE [LARGE SCALE GENOMIC DNA]</scope>
    <source>
        <strain evidence="2">cv. RG33-2</strain>
    </source>
</reference>
<dbReference type="InParanoid" id="A0A2P5AXF0"/>
<dbReference type="AlphaFoldDB" id="A0A2P5AXF0"/>